<dbReference type="AlphaFoldDB" id="A0A2A5AGQ3"/>
<dbReference type="PANTHER" id="PTHR30035:SF3">
    <property type="entry name" value="INTERMEMBRANE PHOSPHOLIPID TRANSPORT SYSTEM LIPOPROTEIN MLAA"/>
    <property type="match status" value="1"/>
</dbReference>
<dbReference type="Pfam" id="PF04333">
    <property type="entry name" value="MlaA"/>
    <property type="match status" value="1"/>
</dbReference>
<dbReference type="InterPro" id="IPR007428">
    <property type="entry name" value="MlaA"/>
</dbReference>
<comment type="caution">
    <text evidence="4">The sequence shown here is derived from an EMBL/GenBank/DDBJ whole genome shotgun (WGS) entry which is preliminary data.</text>
</comment>
<evidence type="ECO:0000256" key="1">
    <source>
        <dbReference type="ARBA" id="ARBA00010634"/>
    </source>
</evidence>
<feature type="signal peptide" evidence="3">
    <location>
        <begin position="1"/>
        <end position="31"/>
    </location>
</feature>
<evidence type="ECO:0008006" key="6">
    <source>
        <dbReference type="Google" id="ProtNLM"/>
    </source>
</evidence>
<reference evidence="5" key="1">
    <citation type="submission" date="2017-08" db="EMBL/GenBank/DDBJ databases">
        <title>A dynamic microbial community with high functional redundancy inhabits the cold, oxic subseafloor aquifer.</title>
        <authorList>
            <person name="Tully B.J."/>
            <person name="Wheat C.G."/>
            <person name="Glazer B.T."/>
            <person name="Huber J.A."/>
        </authorList>
    </citation>
    <scope>NUCLEOTIDE SEQUENCE [LARGE SCALE GENOMIC DNA]</scope>
</reference>
<sequence length="237" mass="26623">MTIISEFKSYSAICRLTVAVMLIGMVSVSSAQTPDPWRNANERVFRLNDYFDSLIVKPVATTYTIFMPRFARQGIGNFFSNINDINVFVNDLLQFKFGDALRDSGRFALNSTVGVAGIFDVASGVGLRKNEEDFGQTFAKWGFGTGPYVMLPVFGASNVRDSFGLVLDTLFNPIQYHDEASLRLSLFLLEETDSRSGLLALDELISGDRYLFVREAYIQRREYLVKDGMVEDEFGAF</sequence>
<proteinExistence type="inferred from homology"/>
<feature type="chain" id="PRO_5012856667" description="VacJ family lipoprotein" evidence="3">
    <location>
        <begin position="32"/>
        <end position="237"/>
    </location>
</feature>
<keyword evidence="2 3" id="KW-0732">Signal</keyword>
<evidence type="ECO:0000256" key="3">
    <source>
        <dbReference type="SAM" id="SignalP"/>
    </source>
</evidence>
<protein>
    <recommendedName>
        <fullName evidence="6">VacJ family lipoprotein</fullName>
    </recommendedName>
</protein>
<organism evidence="4 5">
    <name type="scientific">SAR86 cluster bacterium</name>
    <dbReference type="NCBI Taxonomy" id="2030880"/>
    <lineage>
        <taxon>Bacteria</taxon>
        <taxon>Pseudomonadati</taxon>
        <taxon>Pseudomonadota</taxon>
        <taxon>Gammaproteobacteria</taxon>
        <taxon>SAR86 cluster</taxon>
    </lineage>
</organism>
<name>A0A2A5AGQ3_9GAMM</name>
<evidence type="ECO:0000313" key="4">
    <source>
        <dbReference type="EMBL" id="PCJ17938.1"/>
    </source>
</evidence>
<dbReference type="Proteomes" id="UP000218327">
    <property type="component" value="Unassembled WGS sequence"/>
</dbReference>
<dbReference type="PRINTS" id="PR01805">
    <property type="entry name" value="VACJLIPOPROT"/>
</dbReference>
<accession>A0A2A5AGQ3</accession>
<comment type="similarity">
    <text evidence="1">Belongs to the MlaA family.</text>
</comment>
<evidence type="ECO:0000256" key="2">
    <source>
        <dbReference type="ARBA" id="ARBA00022729"/>
    </source>
</evidence>
<dbReference type="GO" id="GO:0120010">
    <property type="term" value="P:intermembrane phospholipid transfer"/>
    <property type="evidence" value="ECO:0007669"/>
    <property type="project" value="TreeGrafter"/>
</dbReference>
<evidence type="ECO:0000313" key="5">
    <source>
        <dbReference type="Proteomes" id="UP000218327"/>
    </source>
</evidence>
<dbReference type="PANTHER" id="PTHR30035">
    <property type="entry name" value="LIPOPROTEIN VACJ-RELATED"/>
    <property type="match status" value="1"/>
</dbReference>
<dbReference type="GO" id="GO:0016020">
    <property type="term" value="C:membrane"/>
    <property type="evidence" value="ECO:0007669"/>
    <property type="project" value="InterPro"/>
</dbReference>
<dbReference type="EMBL" id="NVVJ01000103">
    <property type="protein sequence ID" value="PCJ17938.1"/>
    <property type="molecule type" value="Genomic_DNA"/>
</dbReference>
<gene>
    <name evidence="4" type="ORF">COA96_17335</name>
</gene>